<feature type="compositionally biased region" description="Polar residues" evidence="6">
    <location>
        <begin position="351"/>
        <end position="360"/>
    </location>
</feature>
<dbReference type="InterPro" id="IPR049326">
    <property type="entry name" value="Rhodopsin_dom_fungi"/>
</dbReference>
<feature type="domain" description="Rhodopsin" evidence="8">
    <location>
        <begin position="26"/>
        <end position="255"/>
    </location>
</feature>
<evidence type="ECO:0000256" key="5">
    <source>
        <dbReference type="ARBA" id="ARBA00038359"/>
    </source>
</evidence>
<dbReference type="Pfam" id="PF20684">
    <property type="entry name" value="Fung_rhodopsin"/>
    <property type="match status" value="1"/>
</dbReference>
<feature type="transmembrane region" description="Helical" evidence="7">
    <location>
        <begin position="234"/>
        <end position="255"/>
    </location>
</feature>
<evidence type="ECO:0000256" key="2">
    <source>
        <dbReference type="ARBA" id="ARBA00022692"/>
    </source>
</evidence>
<evidence type="ECO:0000313" key="10">
    <source>
        <dbReference type="Proteomes" id="UP001175001"/>
    </source>
</evidence>
<evidence type="ECO:0000256" key="3">
    <source>
        <dbReference type="ARBA" id="ARBA00022989"/>
    </source>
</evidence>
<keyword evidence="2 7" id="KW-0812">Transmembrane</keyword>
<keyword evidence="3 7" id="KW-1133">Transmembrane helix</keyword>
<feature type="compositionally biased region" description="Basic and acidic residues" evidence="6">
    <location>
        <begin position="302"/>
        <end position="325"/>
    </location>
</feature>
<proteinExistence type="inferred from homology"/>
<name>A0AA40D4V7_9PEZI</name>
<feature type="transmembrane region" description="Helical" evidence="7">
    <location>
        <begin position="200"/>
        <end position="222"/>
    </location>
</feature>
<evidence type="ECO:0000256" key="7">
    <source>
        <dbReference type="SAM" id="Phobius"/>
    </source>
</evidence>
<accession>A0AA40D4V7</accession>
<protein>
    <recommendedName>
        <fullName evidence="8">Rhodopsin domain-containing protein</fullName>
    </recommendedName>
</protein>
<dbReference type="AlphaFoldDB" id="A0AA40D4V7"/>
<keyword evidence="10" id="KW-1185">Reference proteome</keyword>
<dbReference type="PANTHER" id="PTHR33048">
    <property type="entry name" value="PTH11-LIKE INTEGRAL MEMBRANE PROTEIN (AFU_ORTHOLOGUE AFUA_5G11245)"/>
    <property type="match status" value="1"/>
</dbReference>
<sequence>MVEDTTGQVVSWYICTGVAGLFLVSRLWVRWDNMGGLYLDDYLITAAFCCLVGDLAIQQRMWNIGLKNMAEVTPEHFVEMMKLIYPGSIFYTLSLWLIKAGLVIFYKRLAGHTYKYLQKLYNATLIWLVVSWLAIFFDTIFRCYPLDRTWSQDPSRACPASAATINYWITITFNITTDVLIICLPISMVMKLNLPLKQKLGVASIFALGFVVVIVSIIRAIYSHRQETMLTCTVSMIETAIAIIATCLPTLRVLILGHTSRKGTYGSQRRSRVFELRDANPRFTGTNAYSNHQTTITGGAQRDSRRITRSMGRSDSEDELVKELHQYPALPSPTYMPRSPREKSSFDERVNNQTCVSSPKPNAIEITTEVTVFPEVTVTVISEEPQTRDSGRSSSSTTKRDSR</sequence>
<dbReference type="EMBL" id="JAUJDW010000004">
    <property type="protein sequence ID" value="KAK0663245.1"/>
    <property type="molecule type" value="Genomic_DNA"/>
</dbReference>
<evidence type="ECO:0000259" key="8">
    <source>
        <dbReference type="Pfam" id="PF20684"/>
    </source>
</evidence>
<comment type="similarity">
    <text evidence="5">Belongs to the SAT4 family.</text>
</comment>
<reference evidence="9" key="1">
    <citation type="submission" date="2023-06" db="EMBL/GenBank/DDBJ databases">
        <title>Multi-omics analyses reveal the molecular pathogenesis toolkit of Lasiodiplodia hormozganensis, a cross-kingdom pathogen.</title>
        <authorList>
            <person name="Felix C."/>
            <person name="Meneses R."/>
            <person name="Goncalves M.F.M."/>
            <person name="Tilleman L."/>
            <person name="Duarte A.S."/>
            <person name="Jorrin-Novo J.V."/>
            <person name="Van De Peer Y."/>
            <person name="Deforce D."/>
            <person name="Van Nieuwerburgh F."/>
            <person name="Esteves A.C."/>
            <person name="Alves A."/>
        </authorList>
    </citation>
    <scope>NUCLEOTIDE SEQUENCE</scope>
    <source>
        <strain evidence="9">CBS 339.90</strain>
    </source>
</reference>
<feature type="transmembrane region" description="Helical" evidence="7">
    <location>
        <begin position="165"/>
        <end position="188"/>
    </location>
</feature>
<feature type="region of interest" description="Disordered" evidence="6">
    <location>
        <begin position="381"/>
        <end position="403"/>
    </location>
</feature>
<keyword evidence="4 7" id="KW-0472">Membrane</keyword>
<feature type="compositionally biased region" description="Basic and acidic residues" evidence="6">
    <location>
        <begin position="339"/>
        <end position="350"/>
    </location>
</feature>
<evidence type="ECO:0000256" key="6">
    <source>
        <dbReference type="SAM" id="MobiDB-lite"/>
    </source>
</evidence>
<feature type="transmembrane region" description="Helical" evidence="7">
    <location>
        <begin position="83"/>
        <end position="105"/>
    </location>
</feature>
<dbReference type="PANTHER" id="PTHR33048:SF114">
    <property type="entry name" value="MEMBRANE PROTEIN PTH11-LIKE, PUTATIVE (AFU_ORTHOLOGUE AFUA_7G06620)-RELATED"/>
    <property type="match status" value="1"/>
</dbReference>
<dbReference type="Proteomes" id="UP001175001">
    <property type="component" value="Unassembled WGS sequence"/>
</dbReference>
<evidence type="ECO:0000256" key="4">
    <source>
        <dbReference type="ARBA" id="ARBA00023136"/>
    </source>
</evidence>
<evidence type="ECO:0000256" key="1">
    <source>
        <dbReference type="ARBA" id="ARBA00004141"/>
    </source>
</evidence>
<feature type="transmembrane region" description="Helical" evidence="7">
    <location>
        <begin position="125"/>
        <end position="144"/>
    </location>
</feature>
<feature type="region of interest" description="Disordered" evidence="6">
    <location>
        <begin position="296"/>
        <end position="361"/>
    </location>
</feature>
<comment type="subcellular location">
    <subcellularLocation>
        <location evidence="1">Membrane</location>
        <topology evidence="1">Multi-pass membrane protein</topology>
    </subcellularLocation>
</comment>
<dbReference type="GO" id="GO:0016020">
    <property type="term" value="C:membrane"/>
    <property type="evidence" value="ECO:0007669"/>
    <property type="project" value="UniProtKB-SubCell"/>
</dbReference>
<feature type="transmembrane region" description="Helical" evidence="7">
    <location>
        <begin position="12"/>
        <end position="31"/>
    </location>
</feature>
<gene>
    <name evidence="9" type="ORF">DIS24_g1301</name>
</gene>
<comment type="caution">
    <text evidence="9">The sequence shown here is derived from an EMBL/GenBank/DDBJ whole genome shotgun (WGS) entry which is preliminary data.</text>
</comment>
<organism evidence="9 10">
    <name type="scientific">Lasiodiplodia hormozganensis</name>
    <dbReference type="NCBI Taxonomy" id="869390"/>
    <lineage>
        <taxon>Eukaryota</taxon>
        <taxon>Fungi</taxon>
        <taxon>Dikarya</taxon>
        <taxon>Ascomycota</taxon>
        <taxon>Pezizomycotina</taxon>
        <taxon>Dothideomycetes</taxon>
        <taxon>Dothideomycetes incertae sedis</taxon>
        <taxon>Botryosphaeriales</taxon>
        <taxon>Botryosphaeriaceae</taxon>
        <taxon>Lasiodiplodia</taxon>
    </lineage>
</organism>
<evidence type="ECO:0000313" key="9">
    <source>
        <dbReference type="EMBL" id="KAK0663245.1"/>
    </source>
</evidence>
<feature type="transmembrane region" description="Helical" evidence="7">
    <location>
        <begin position="43"/>
        <end position="62"/>
    </location>
</feature>
<dbReference type="InterPro" id="IPR052337">
    <property type="entry name" value="SAT4-like"/>
</dbReference>